<evidence type="ECO:0000256" key="13">
    <source>
        <dbReference type="SAM" id="MobiDB-lite"/>
    </source>
</evidence>
<evidence type="ECO:0000256" key="1">
    <source>
        <dbReference type="ARBA" id="ARBA00003767"/>
    </source>
</evidence>
<comment type="subcellular location">
    <subcellularLocation>
        <location evidence="2">Nucleus</location>
    </subcellularLocation>
</comment>
<dbReference type="GO" id="GO:0005634">
    <property type="term" value="C:nucleus"/>
    <property type="evidence" value="ECO:0007669"/>
    <property type="project" value="UniProtKB-SubCell"/>
</dbReference>
<dbReference type="InterPro" id="IPR036236">
    <property type="entry name" value="Znf_C2H2_sf"/>
</dbReference>
<dbReference type="SUPFAM" id="SSF57667">
    <property type="entry name" value="beta-beta-alpha zinc fingers"/>
    <property type="match status" value="3"/>
</dbReference>
<feature type="domain" description="C2H2-type" evidence="14">
    <location>
        <begin position="172"/>
        <end position="199"/>
    </location>
</feature>
<evidence type="ECO:0000256" key="11">
    <source>
        <dbReference type="ARBA" id="ARBA00023242"/>
    </source>
</evidence>
<keyword evidence="16" id="KW-1185">Reference proteome</keyword>
<keyword evidence="5" id="KW-0677">Repeat</keyword>
<keyword evidence="10" id="KW-0804">Transcription</keyword>
<organism evidence="15 16">
    <name type="scientific">Biomphalaria pfeifferi</name>
    <name type="common">Bloodfluke planorb</name>
    <name type="synonym">Freshwater snail</name>
    <dbReference type="NCBI Taxonomy" id="112525"/>
    <lineage>
        <taxon>Eukaryota</taxon>
        <taxon>Metazoa</taxon>
        <taxon>Spiralia</taxon>
        <taxon>Lophotrochozoa</taxon>
        <taxon>Mollusca</taxon>
        <taxon>Gastropoda</taxon>
        <taxon>Heterobranchia</taxon>
        <taxon>Euthyneura</taxon>
        <taxon>Panpulmonata</taxon>
        <taxon>Hygrophila</taxon>
        <taxon>Lymnaeoidea</taxon>
        <taxon>Planorbidae</taxon>
        <taxon>Biomphalaria</taxon>
    </lineage>
</organism>
<dbReference type="EMBL" id="JASAOG010000012">
    <property type="protein sequence ID" value="KAK0065914.1"/>
    <property type="molecule type" value="Genomic_DNA"/>
</dbReference>
<dbReference type="GO" id="GO:0000978">
    <property type="term" value="F:RNA polymerase II cis-regulatory region sequence-specific DNA binding"/>
    <property type="evidence" value="ECO:0007669"/>
    <property type="project" value="TreeGrafter"/>
</dbReference>
<dbReference type="PANTHER" id="PTHR23235:SF142">
    <property type="entry name" value="ZINC FINGER PROTEIN 384"/>
    <property type="match status" value="1"/>
</dbReference>
<dbReference type="GO" id="GO:0000981">
    <property type="term" value="F:DNA-binding transcription factor activity, RNA polymerase II-specific"/>
    <property type="evidence" value="ECO:0007669"/>
    <property type="project" value="TreeGrafter"/>
</dbReference>
<reference evidence="15" key="1">
    <citation type="journal article" date="2023" name="PLoS Negl. Trop. Dis.">
        <title>A genome sequence for Biomphalaria pfeifferi, the major vector snail for the human-infecting parasite Schistosoma mansoni.</title>
        <authorList>
            <person name="Bu L."/>
            <person name="Lu L."/>
            <person name="Laidemitt M.R."/>
            <person name="Zhang S.M."/>
            <person name="Mutuku M."/>
            <person name="Mkoji G."/>
            <person name="Steinauer M."/>
            <person name="Loker E.S."/>
        </authorList>
    </citation>
    <scope>NUCLEOTIDE SEQUENCE</scope>
    <source>
        <strain evidence="15">KasaAsao</strain>
    </source>
</reference>
<keyword evidence="6 12" id="KW-0863">Zinc-finger</keyword>
<evidence type="ECO:0000313" key="15">
    <source>
        <dbReference type="EMBL" id="KAK0065914.1"/>
    </source>
</evidence>
<dbReference type="GO" id="GO:0008270">
    <property type="term" value="F:zinc ion binding"/>
    <property type="evidence" value="ECO:0007669"/>
    <property type="project" value="UniProtKB-KW"/>
</dbReference>
<comment type="caution">
    <text evidence="15">The sequence shown here is derived from an EMBL/GenBank/DDBJ whole genome shotgun (WGS) entry which is preliminary data.</text>
</comment>
<dbReference type="FunFam" id="3.30.160.60:FF:002343">
    <property type="entry name" value="Zinc finger protein 33A"/>
    <property type="match status" value="1"/>
</dbReference>
<dbReference type="SMART" id="SM00355">
    <property type="entry name" value="ZnF_C2H2"/>
    <property type="match status" value="4"/>
</dbReference>
<keyword evidence="11" id="KW-0539">Nucleus</keyword>
<dbReference type="PROSITE" id="PS00028">
    <property type="entry name" value="ZINC_FINGER_C2H2_1"/>
    <property type="match status" value="4"/>
</dbReference>
<dbReference type="Pfam" id="PF00096">
    <property type="entry name" value="zf-C2H2"/>
    <property type="match status" value="4"/>
</dbReference>
<evidence type="ECO:0000256" key="9">
    <source>
        <dbReference type="ARBA" id="ARBA00023125"/>
    </source>
</evidence>
<dbReference type="AlphaFoldDB" id="A0AAD8FK01"/>
<keyword evidence="9" id="KW-0238">DNA-binding</keyword>
<keyword evidence="7" id="KW-0862">Zinc</keyword>
<feature type="domain" description="C2H2-type" evidence="14">
    <location>
        <begin position="228"/>
        <end position="255"/>
    </location>
</feature>
<evidence type="ECO:0000256" key="5">
    <source>
        <dbReference type="ARBA" id="ARBA00022737"/>
    </source>
</evidence>
<evidence type="ECO:0000256" key="10">
    <source>
        <dbReference type="ARBA" id="ARBA00023163"/>
    </source>
</evidence>
<comment type="similarity">
    <text evidence="3">Belongs to the krueppel C2H2-type zinc-finger protein family.</text>
</comment>
<feature type="region of interest" description="Disordered" evidence="13">
    <location>
        <begin position="1"/>
        <end position="22"/>
    </location>
</feature>
<evidence type="ECO:0000256" key="2">
    <source>
        <dbReference type="ARBA" id="ARBA00004123"/>
    </source>
</evidence>
<dbReference type="FunFam" id="3.30.160.60:FF:000624">
    <property type="entry name" value="zinc finger protein 697"/>
    <property type="match status" value="1"/>
</dbReference>
<evidence type="ECO:0000256" key="6">
    <source>
        <dbReference type="ARBA" id="ARBA00022771"/>
    </source>
</evidence>
<keyword evidence="4" id="KW-0479">Metal-binding</keyword>
<dbReference type="FunFam" id="3.30.160.60:FF:001266">
    <property type="entry name" value="Zinc finger protein 662"/>
    <property type="match status" value="1"/>
</dbReference>
<feature type="domain" description="C2H2-type" evidence="14">
    <location>
        <begin position="144"/>
        <end position="171"/>
    </location>
</feature>
<dbReference type="PANTHER" id="PTHR23235">
    <property type="entry name" value="KRUEPPEL-LIKE TRANSCRIPTION FACTOR"/>
    <property type="match status" value="1"/>
</dbReference>
<dbReference type="Gene3D" id="3.30.160.60">
    <property type="entry name" value="Classic Zinc Finger"/>
    <property type="match status" value="4"/>
</dbReference>
<evidence type="ECO:0000313" key="16">
    <source>
        <dbReference type="Proteomes" id="UP001233172"/>
    </source>
</evidence>
<evidence type="ECO:0000256" key="7">
    <source>
        <dbReference type="ARBA" id="ARBA00022833"/>
    </source>
</evidence>
<evidence type="ECO:0000256" key="3">
    <source>
        <dbReference type="ARBA" id="ARBA00006991"/>
    </source>
</evidence>
<name>A0AAD8FK01_BIOPF</name>
<comment type="function">
    <text evidence="1">May be involved in transcriptional regulation.</text>
</comment>
<evidence type="ECO:0000256" key="4">
    <source>
        <dbReference type="ARBA" id="ARBA00022723"/>
    </source>
</evidence>
<accession>A0AAD8FK01</accession>
<protein>
    <submittedName>
        <fullName evidence="15">Zinc finger protein 729</fullName>
    </submittedName>
</protein>
<dbReference type="FunFam" id="3.30.160.60:FF:000446">
    <property type="entry name" value="Zinc finger protein"/>
    <property type="match status" value="1"/>
</dbReference>
<gene>
    <name evidence="15" type="ORF">Bpfe_004711</name>
</gene>
<dbReference type="PROSITE" id="PS50157">
    <property type="entry name" value="ZINC_FINGER_C2H2_2"/>
    <property type="match status" value="4"/>
</dbReference>
<evidence type="ECO:0000256" key="12">
    <source>
        <dbReference type="PROSITE-ProRule" id="PRU00042"/>
    </source>
</evidence>
<proteinExistence type="inferred from homology"/>
<dbReference type="Proteomes" id="UP001233172">
    <property type="component" value="Unassembled WGS sequence"/>
</dbReference>
<sequence length="262" mass="29951">MPIIKSEKIDEDESDLYTQQSESYAETANVKLEHQDVTIKQEMETSDFTDSNQPWSLASGLLAVSMKTNNSLYPVPVIKSEHTSVSEMSESEVEGFKQEKEMTSEEYGISCRVQNQMEQNLHNETVQTSALKTHQVVHTKEKRFKCPTCEKSFTQLSTLKTHMQIHTGERPFRCPTCQTGCASSSALRYHMSIHTGEKPYKCQICQKGFSSSSKLKYHQVTHTGERPHICEICHKGFSKSSNLKTHQRLHTDKKPLLQYLQK</sequence>
<dbReference type="InterPro" id="IPR013087">
    <property type="entry name" value="Znf_C2H2_type"/>
</dbReference>
<evidence type="ECO:0000256" key="8">
    <source>
        <dbReference type="ARBA" id="ARBA00023015"/>
    </source>
</evidence>
<reference evidence="15" key="2">
    <citation type="submission" date="2023-04" db="EMBL/GenBank/DDBJ databases">
        <authorList>
            <person name="Bu L."/>
            <person name="Lu L."/>
            <person name="Laidemitt M.R."/>
            <person name="Zhang S.M."/>
            <person name="Mutuku M."/>
            <person name="Mkoji G."/>
            <person name="Steinauer M."/>
            <person name="Loker E.S."/>
        </authorList>
    </citation>
    <scope>NUCLEOTIDE SEQUENCE</scope>
    <source>
        <strain evidence="15">KasaAsao</strain>
        <tissue evidence="15">Whole Snail</tissue>
    </source>
</reference>
<keyword evidence="8" id="KW-0805">Transcription regulation</keyword>
<feature type="domain" description="C2H2-type" evidence="14">
    <location>
        <begin position="200"/>
        <end position="227"/>
    </location>
</feature>
<evidence type="ECO:0000259" key="14">
    <source>
        <dbReference type="PROSITE" id="PS50157"/>
    </source>
</evidence>